<protein>
    <submittedName>
        <fullName evidence="1">Uncharacterized protein</fullName>
    </submittedName>
</protein>
<organism evidence="1">
    <name type="scientific">uncultured Microcoleus sp</name>
    <dbReference type="NCBI Taxonomy" id="259945"/>
    <lineage>
        <taxon>Bacteria</taxon>
        <taxon>Bacillati</taxon>
        <taxon>Cyanobacteriota</taxon>
        <taxon>Cyanophyceae</taxon>
        <taxon>Oscillatoriophycideae</taxon>
        <taxon>Oscillatoriales</taxon>
        <taxon>Microcoleaceae</taxon>
        <taxon>Microcoleus</taxon>
        <taxon>environmental samples</taxon>
    </lineage>
</organism>
<dbReference type="AlphaFoldDB" id="A0A6J4MWU1"/>
<sequence length="60" mass="6787">MISCSLPGDSGVGEVVWTRCCQHSSRRILFLLEFWLFCCSPEDAGRFTKLESLGICQILF</sequence>
<proteinExistence type="predicted"/>
<dbReference type="EMBL" id="CADCTZ010000842">
    <property type="protein sequence ID" value="CAA9368609.1"/>
    <property type="molecule type" value="Genomic_DNA"/>
</dbReference>
<reference evidence="1" key="1">
    <citation type="submission" date="2020-02" db="EMBL/GenBank/DDBJ databases">
        <authorList>
            <person name="Meier V. D."/>
        </authorList>
    </citation>
    <scope>NUCLEOTIDE SEQUENCE</scope>
    <source>
        <strain evidence="1">AVDCRST_MAG84</strain>
    </source>
</reference>
<gene>
    <name evidence="1" type="ORF">AVDCRST_MAG84-4092</name>
</gene>
<accession>A0A6J4MWU1</accession>
<name>A0A6J4MWU1_9CYAN</name>
<evidence type="ECO:0000313" key="1">
    <source>
        <dbReference type="EMBL" id="CAA9368609.1"/>
    </source>
</evidence>